<dbReference type="EnsemblMetazoa" id="HelroT189097">
    <property type="protein sequence ID" value="HelroP189097"/>
    <property type="gene ID" value="HelroG189097"/>
</dbReference>
<evidence type="ECO:0000313" key="5">
    <source>
        <dbReference type="Proteomes" id="UP000015101"/>
    </source>
</evidence>
<dbReference type="GO" id="GO:0030246">
    <property type="term" value="F:carbohydrate binding"/>
    <property type="evidence" value="ECO:0007669"/>
    <property type="project" value="InterPro"/>
</dbReference>
<dbReference type="PROSITE" id="PS50228">
    <property type="entry name" value="SUEL_LECTIN"/>
    <property type="match status" value="4"/>
</dbReference>
<dbReference type="EMBL" id="AMQM01001291">
    <property type="status" value="NOT_ANNOTATED_CDS"/>
    <property type="molecule type" value="Genomic_DNA"/>
</dbReference>
<evidence type="ECO:0000313" key="4">
    <source>
        <dbReference type="EnsemblMetazoa" id="HelroP189097"/>
    </source>
</evidence>
<dbReference type="PANTHER" id="PTHR46780">
    <property type="entry name" value="PROTEIN EVA-1"/>
    <property type="match status" value="1"/>
</dbReference>
<feature type="transmembrane region" description="Helical" evidence="1">
    <location>
        <begin position="2942"/>
        <end position="2967"/>
    </location>
</feature>
<dbReference type="OMA" id="RKSIGKC"/>
<dbReference type="GeneID" id="20211126"/>
<reference evidence="3 5" key="2">
    <citation type="journal article" date="2013" name="Nature">
        <title>Insights into bilaterian evolution from three spiralian genomes.</title>
        <authorList>
            <person name="Simakov O."/>
            <person name="Marletaz F."/>
            <person name="Cho S.J."/>
            <person name="Edsinger-Gonzales E."/>
            <person name="Havlak P."/>
            <person name="Hellsten U."/>
            <person name="Kuo D.H."/>
            <person name="Larsson T."/>
            <person name="Lv J."/>
            <person name="Arendt D."/>
            <person name="Savage R."/>
            <person name="Osoegawa K."/>
            <person name="de Jong P."/>
            <person name="Grimwood J."/>
            <person name="Chapman J.A."/>
            <person name="Shapiro H."/>
            <person name="Aerts A."/>
            <person name="Otillar R.P."/>
            <person name="Terry A.Y."/>
            <person name="Boore J.L."/>
            <person name="Grigoriev I.V."/>
            <person name="Lindberg D.R."/>
            <person name="Seaver E.C."/>
            <person name="Weisblat D.A."/>
            <person name="Putnam N.H."/>
            <person name="Rokhsar D.S."/>
        </authorList>
    </citation>
    <scope>NUCLEOTIDE SEQUENCE</scope>
</reference>
<dbReference type="Proteomes" id="UP000015101">
    <property type="component" value="Unassembled WGS sequence"/>
</dbReference>
<dbReference type="Gene3D" id="2.60.120.740">
    <property type="match status" value="27"/>
</dbReference>
<dbReference type="InterPro" id="IPR043159">
    <property type="entry name" value="Lectin_gal-bd_sf"/>
</dbReference>
<dbReference type="InParanoid" id="T1FQM9"/>
<keyword evidence="5" id="KW-1185">Reference proteome</keyword>
<dbReference type="OrthoDB" id="6120134at2759"/>
<dbReference type="EMBL" id="KB097495">
    <property type="protein sequence ID" value="ESN96075.1"/>
    <property type="molecule type" value="Genomic_DNA"/>
</dbReference>
<name>T1FQM9_HELRO</name>
<proteinExistence type="predicted"/>
<dbReference type="CTD" id="20211126"/>
<organism evidence="4 5">
    <name type="scientific">Helobdella robusta</name>
    <name type="common">Californian leech</name>
    <dbReference type="NCBI Taxonomy" id="6412"/>
    <lineage>
        <taxon>Eukaryota</taxon>
        <taxon>Metazoa</taxon>
        <taxon>Spiralia</taxon>
        <taxon>Lophotrochozoa</taxon>
        <taxon>Annelida</taxon>
        <taxon>Clitellata</taxon>
        <taxon>Hirudinea</taxon>
        <taxon>Rhynchobdellida</taxon>
        <taxon>Glossiphoniidae</taxon>
        <taxon>Helobdella</taxon>
    </lineage>
</organism>
<reference evidence="4" key="3">
    <citation type="submission" date="2015-06" db="UniProtKB">
        <authorList>
            <consortium name="EnsemblMetazoa"/>
        </authorList>
    </citation>
    <scope>IDENTIFICATION</scope>
</reference>
<dbReference type="RefSeq" id="XP_009025325.1">
    <property type="nucleotide sequence ID" value="XM_009027077.1"/>
</dbReference>
<dbReference type="InterPro" id="IPR000922">
    <property type="entry name" value="Lectin_gal-bd_dom"/>
</dbReference>
<sequence length="3060" mass="351173">MCLSNEIIVLEEANFGRMQKCLSVEGFQGDLENSKNPKFVDCFSDVRWIIEPRCAGRRTCEVPTSKIKISTPCHVYLKHYLDVKFSCAKEEFCFFETFKPKCHQNEVIKIEKAWFGRINVGRCLYEEGKPKEANLRDESFIGCYVNIMETIEPVCAGNQQCNIPVATIKTETPCYAYLKHYLDVDYQCIRAKEFCNFETFKANCPASEIIIVKHAHFGRKKFGRCLQEDEETPAKENLENPQFLNCFSDVKDIIDEKCSGRSHCEVSVAKIRVRTSCYTYLKLYLDVEYSCTRAEEFCIFENFKPTCRSNEVIGIERADFGRKKFGRCLQEDEGTPSDDNLRDPSFINCYTDVKHIIDQECSGKSRCEVSVVKLRIKTLCHSYLKLYLDVHYSCLKEEYCNSETFKPECSHNEVIVIKEALFGRRKFGRCIQKDETLMTISGFIGCYADVKHLVDEKCSGLRKCEVVVAHIEFHGSSCPTSFVRYLEVSHVCLREEYCNSEIFSPQCGQSEIVVIEKAYFGRISVGRCLLEEGAPSLENLEDPKFIGCFADVKNILEEKCSGKRTCSVVVASLKVENTCYSFAIRYLDVKFRCYKEEFCLSETFKPECGKNEVVVIDDALFGRMDVGRCLLEEGAPSKENLKDFKFIGCYADVKEILDRSCSGSQKCNVPVVSFKVENTCYSYAMRYLDVKYRCLKEEYCQSETFQAQCPQNEIILLKNFLFGRMRWGRCLSAEGPIDDLFSKSSGYLACFVDVKNIFNEICAGRQACEMAVAKIDADSNCRKMFKNYLEAEYSCVREEYCNDDTFQPKCRQNEVIVIKDALFGRKSIGKCIKNEGTPDEYLSKLPRYVGCYVDARHLVVPKCSGKQECEVWVAKINIGTTCHKMFKSYLEVDYSCFKEEYCNADTFQPKCLQSEIVIIKEAIYGRKSIGKCIKNEGIPDEYFLKNSGYVGCFVDARHLVVPRCSGRRECEVPVAKIEMETACHKMFKSYLEVDYFCAKEEYCMSDVFQPRCRQNEIVVIKEAIYGRKSIGKCIKNEGIPDEYFSTRPGYVGCFVDARHLVIPRCSGNRECEILVAKIDIGTTCHKMFKSYLEVDYSCVKEEYCMSDVFRPRCHQSEIVVIKEAIYGRKSIGKCIKKEGSPDEYNLRNPGYVGCFVDARHLVVPRCSGRRECEIPVVKIEMETTCHKMFKSYLEVDYFCVKEEYCMSDVFQPKCQHNEIVVIKEAIYGRKSIGKCIKNEGIPDEYFLKSSGYVGCFVDARHLVVPRCSGRQECEIYVGKDDIATTCHKMFKSYLEVDYVCVKEEYCMSETFQPRCQQNEIIFIEEAVYGRMSIGKCIRKEGIPDKSFLNNPSYVGCFVDVKHLIVPECSGKKRCEISVAKIEIETTCYNMFRSYLEVEYTCVREEFCMSDTFQPQCPQNEIILIEMAHFGRKSIGRCLSDEGSIVESFKNDAGFVGCYADVKNFIDSKCAGRQICEILVAKITAVTKCHKLFQNYLDVSYRCVREEYCNSDTFKPHCHQNEVLYIKEAQYGRKHLGRCLSDEGEITKSFRNDPKYVGCYSDVRNIIEPECAGLRSCEIIVSKITTNTGCHKLFQNYLEAVHSCFKAQEFCYSETFQPKCPLSQVISIKTANFGRKKIGRCLENEGSIVESFKNYSGFVGCYADVRNILEPQCAGKNLCSVSVAIIDVETSCHKLFRYYLEVAYVCVGEEYCISDVFKPVCHQNEILQVVEAFYGRKKLGRCLSDAGVPDEHLLKTPGFVGCYADVRRIIEPLCAGRMRCEVAVAQIEVDTHCSKHFRYYLEAKHRCLKEEYCISETFRPRCSQNEIIIIKEALYGRKNIGRCLSHELTSDPSLLSYPGFVGCYKDVKKLISPKCAGKQNCEIFVVQIETDTTCPKHFKYYLEASYSCLKEEYCISETFKPKCHQSEVIMISEAYFGRKNFGRCLKMESPNPGDAYLTDPRFLGCFVNVKQFLDEKCVGKNDCSIAVVNIEIETTCHGFFKNYLEVEYKCLKEEFCNSEIFSPKCRQNEIILITEAYFGRKNFGRCLKMESPNPSKSFLNDPEFLGCYVDVKQLVVNTCSGKNVCKIPVALIGVTTPCHGFTKNYLEVEFSCLKEEYCNSETFRSKCNQNEMIIIKEAYFGRKDFGRCLRMESPNPGKTYMKDPKFLGCFVDVKKYLNDLCVGKTQCDVAVSNIEIETTCHGFFKNYLDVMHYCLKEEYCNSDTFKPRCRNNEIIFITEAKFSRERFGKCLSRNEVKNELYLNDEQFIGCYVDAKFYLNNFCTGKRDCEVSVAKIEFETPCHSYLKHYLEASYACIKDEYCHDEIFSPRCAGNEVIVIEMALFGRLVHGRCITREEPSETNLRDPKFIGCHTNVVDLLRSSCSGKQNCEVTITKLNAETNCYKYLKFYLEARYQCRTEEFCNDESFQPRCHQNEVLVIAKALYGRFKVGRCIFHEEPTKSNLEDEKFINCFTDVKTSVDANCSGKQLCEILVAKIGAQTTCYKYLKQYLEVEYKCVKEEYCFAESFQPRCQQNEVIVVEEAVFGRLSLGKCILPEEPSESNLEDKKFIGCFTDVKKVVADECSGKQKCDMPVAKIEAKTTCYKYLKHYLKATYQCIRAEDYCISEIFHPRCLRNEILIIEEALFSRRKFGRCLIDDENPNDPMMKNTDFIGCFADIKHILEPLCLGRESCSVMVASLKARTTCRSFLKHYLEVEYTCLKVVPETHDCKVSVVQEKQHISSAQVSNCGSKSRPWKISSMAGQHINITLLQLKSDSYDQQLPKKSLYFAKGNPHHGNPPCQVYAHIKEESSRQMVYVCYDGNFNDDNNYLTDNSLHYASSSNEVDVYFEQHDRNENRTTFLVSLEATGCSDLRPPEDATWNRTGSEVIVACHRSWIRWTLRCVGNKWAGVMGNCSYAPSYIENFEKIEKSFVTNQKDGSAGNDQMIMVFTIIIAGLVLCLFIACIGIVFLKRYYSMNKSKQMGQNPLYNGSVMQTANKAYYDAQQQRNNNNMMMMMTNNNNMIMTMDKQDEAYFAENSQLNPDTAQYFELDQALVGKEAPAMA</sequence>
<keyword evidence="1" id="KW-0812">Transmembrane</keyword>
<evidence type="ECO:0000256" key="1">
    <source>
        <dbReference type="SAM" id="Phobius"/>
    </source>
</evidence>
<feature type="domain" description="SUEL-type lectin" evidence="2">
    <location>
        <begin position="194"/>
        <end position="292"/>
    </location>
</feature>
<reference evidence="5" key="1">
    <citation type="submission" date="2012-12" db="EMBL/GenBank/DDBJ databases">
        <authorList>
            <person name="Hellsten U."/>
            <person name="Grimwood J."/>
            <person name="Chapman J.A."/>
            <person name="Shapiro H."/>
            <person name="Aerts A."/>
            <person name="Otillar R.P."/>
            <person name="Terry A.Y."/>
            <person name="Boore J.L."/>
            <person name="Simakov O."/>
            <person name="Marletaz F."/>
            <person name="Cho S.-J."/>
            <person name="Edsinger-Gonzales E."/>
            <person name="Havlak P."/>
            <person name="Kuo D.-H."/>
            <person name="Larsson T."/>
            <person name="Lv J."/>
            <person name="Arendt D."/>
            <person name="Savage R."/>
            <person name="Osoegawa K."/>
            <person name="de Jong P."/>
            <person name="Lindberg D.R."/>
            <person name="Seaver E.C."/>
            <person name="Weisblat D.A."/>
            <person name="Putnam N.H."/>
            <person name="Grigoriev I.V."/>
            <person name="Rokhsar D.S."/>
        </authorList>
    </citation>
    <scope>NUCLEOTIDE SEQUENCE</scope>
</reference>
<dbReference type="KEGG" id="hro:HELRODRAFT_189097"/>
<gene>
    <name evidence="4" type="primary">20211126</name>
    <name evidence="3" type="ORF">HELRODRAFT_189097</name>
</gene>
<evidence type="ECO:0000259" key="2">
    <source>
        <dbReference type="PROSITE" id="PS50228"/>
    </source>
</evidence>
<keyword evidence="1" id="KW-1133">Transmembrane helix</keyword>
<dbReference type="eggNOG" id="KOG4729">
    <property type="taxonomic scope" value="Eukaryota"/>
</dbReference>
<dbReference type="CDD" id="cd22823">
    <property type="entry name" value="Gal_Rha_Lectin"/>
    <property type="match status" value="27"/>
</dbReference>
<feature type="domain" description="SUEL-type lectin" evidence="2">
    <location>
        <begin position="399"/>
        <end position="493"/>
    </location>
</feature>
<feature type="domain" description="SUEL-type lectin" evidence="2">
    <location>
        <begin position="497"/>
        <end position="594"/>
    </location>
</feature>
<evidence type="ECO:0000313" key="3">
    <source>
        <dbReference type="EMBL" id="ESN96075.1"/>
    </source>
</evidence>
<accession>T1FQM9</accession>
<keyword evidence="1" id="KW-0472">Membrane</keyword>
<protein>
    <recommendedName>
        <fullName evidence="2">SUEL-type lectin domain-containing protein</fullName>
    </recommendedName>
</protein>
<dbReference type="HOGENOM" id="CLU_225904_0_0_1"/>
<feature type="domain" description="SUEL-type lectin" evidence="2">
    <location>
        <begin position="1609"/>
        <end position="1706"/>
    </location>
</feature>
<dbReference type="Pfam" id="PF02140">
    <property type="entry name" value="SUEL_Lectin"/>
    <property type="match status" value="9"/>
</dbReference>